<accession>A0A8J6LAY5</accession>
<feature type="transmembrane region" description="Helical" evidence="1">
    <location>
        <begin position="1087"/>
        <end position="1114"/>
    </location>
</feature>
<reference evidence="3" key="2">
    <citation type="submission" date="2021-08" db="EMBL/GenBank/DDBJ databases">
        <authorList>
            <person name="Eriksson T."/>
        </authorList>
    </citation>
    <scope>NUCLEOTIDE SEQUENCE</scope>
    <source>
        <strain evidence="3">Stoneville</strain>
        <tissue evidence="3">Whole head</tissue>
    </source>
</reference>
<feature type="transmembrane region" description="Helical" evidence="1">
    <location>
        <begin position="1134"/>
        <end position="1156"/>
    </location>
</feature>
<feature type="transmembrane region" description="Helical" evidence="1">
    <location>
        <begin position="1478"/>
        <end position="1503"/>
    </location>
</feature>
<feature type="transmembrane region" description="Helical" evidence="1">
    <location>
        <begin position="849"/>
        <end position="875"/>
    </location>
</feature>
<evidence type="ECO:0000256" key="2">
    <source>
        <dbReference type="SAM" id="SignalP"/>
    </source>
</evidence>
<protein>
    <submittedName>
        <fullName evidence="3">Uncharacterized protein</fullName>
    </submittedName>
</protein>
<feature type="transmembrane region" description="Helical" evidence="1">
    <location>
        <begin position="642"/>
        <end position="665"/>
    </location>
</feature>
<keyword evidence="1" id="KW-1133">Transmembrane helix</keyword>
<feature type="transmembrane region" description="Helical" evidence="1">
    <location>
        <begin position="1055"/>
        <end position="1075"/>
    </location>
</feature>
<gene>
    <name evidence="3" type="ORF">GEV33_008324</name>
</gene>
<feature type="transmembrane region" description="Helical" evidence="1">
    <location>
        <begin position="587"/>
        <end position="608"/>
    </location>
</feature>
<feature type="transmembrane region" description="Helical" evidence="1">
    <location>
        <begin position="614"/>
        <end position="635"/>
    </location>
</feature>
<feature type="transmembrane region" description="Helical" evidence="1">
    <location>
        <begin position="554"/>
        <end position="575"/>
    </location>
</feature>
<feature type="transmembrane region" description="Helical" evidence="1">
    <location>
        <begin position="1023"/>
        <end position="1049"/>
    </location>
</feature>
<feature type="transmembrane region" description="Helical" evidence="1">
    <location>
        <begin position="221"/>
        <end position="241"/>
    </location>
</feature>
<feature type="transmembrane region" description="Helical" evidence="1">
    <location>
        <begin position="1234"/>
        <end position="1258"/>
    </location>
</feature>
<feature type="transmembrane region" description="Helical" evidence="1">
    <location>
        <begin position="1509"/>
        <end position="1530"/>
    </location>
</feature>
<feature type="transmembrane region" description="Helical" evidence="1">
    <location>
        <begin position="771"/>
        <end position="796"/>
    </location>
</feature>
<feature type="transmembrane region" description="Helical" evidence="1">
    <location>
        <begin position="530"/>
        <end position="548"/>
    </location>
</feature>
<name>A0A8J6LAY5_TENMO</name>
<evidence type="ECO:0000256" key="1">
    <source>
        <dbReference type="SAM" id="Phobius"/>
    </source>
</evidence>
<feature type="transmembrane region" description="Helical" evidence="1">
    <location>
        <begin position="1715"/>
        <end position="1738"/>
    </location>
</feature>
<feature type="transmembrane region" description="Helical" evidence="1">
    <location>
        <begin position="469"/>
        <end position="495"/>
    </location>
</feature>
<comment type="caution">
    <text evidence="3">The sequence shown here is derived from an EMBL/GenBank/DDBJ whole genome shotgun (WGS) entry which is preliminary data.</text>
</comment>
<feature type="transmembrane region" description="Helical" evidence="1">
    <location>
        <begin position="802"/>
        <end position="828"/>
    </location>
</feature>
<feature type="transmembrane region" description="Helical" evidence="1">
    <location>
        <begin position="920"/>
        <end position="943"/>
    </location>
</feature>
<feature type="transmembrane region" description="Helical" evidence="1">
    <location>
        <begin position="1297"/>
        <end position="1319"/>
    </location>
</feature>
<feature type="transmembrane region" description="Helical" evidence="1">
    <location>
        <begin position="440"/>
        <end position="463"/>
    </location>
</feature>
<feature type="transmembrane region" description="Helical" evidence="1">
    <location>
        <begin position="129"/>
        <end position="150"/>
    </location>
</feature>
<reference evidence="3" key="1">
    <citation type="journal article" date="2020" name="J Insects Food Feed">
        <title>The yellow mealworm (Tenebrio molitor) genome: a resource for the emerging insects as food and feed industry.</title>
        <authorList>
            <person name="Eriksson T."/>
            <person name="Andere A."/>
            <person name="Kelstrup H."/>
            <person name="Emery V."/>
            <person name="Picard C."/>
        </authorList>
    </citation>
    <scope>NUCLEOTIDE SEQUENCE</scope>
    <source>
        <strain evidence="3">Stoneville</strain>
        <tissue evidence="3">Whole head</tissue>
    </source>
</reference>
<feature type="transmembrane region" description="Helical" evidence="1">
    <location>
        <begin position="1744"/>
        <end position="1766"/>
    </location>
</feature>
<dbReference type="EMBL" id="JABDTM020024258">
    <property type="protein sequence ID" value="KAH0814460.1"/>
    <property type="molecule type" value="Genomic_DNA"/>
</dbReference>
<sequence>MDQRLLLLFLLVNSISVWSSPHKLHSINKRAEFFCGSKLSEALYMVCKGSYNSPTKKSINDLFAYEYDYFPSESDEDNQLDFPFLERDTANSFLPIRSRRRRAGIFRHEFGANMTRMKTCCCLTLKTGALLMTFANFICGTILLLLGFNNTIIYTNLYLHNYYFLLLGSALIAGALALLYGTTKTKSHWIFLYLVLSSTCLFILTIVLMVVSVYSLLASAVALINLSLGLYIFVEGVLLLFEYLDPDKDMTVGFVVVDFQMASFLGFVGLLLLIGIVKNRERFISLYLLLSSLIWFIVTTLAVSYMIFYNTTQELPRGDGANATVEVFKSGEPTPTPPPKETVPVEKAALFSIGLIVFWCGQLGVYKFHDQVIEKNVINAGESYVTSALHSKDGGGSVQYHNQGHSSIRRFIFNAGPTGDSRWTVIISWSTEGEENARFILVYLILAIMVMAFTTVLISVLIIPKVKELKVYIFVVVYLLLIIWWPILYCVYVFYKDLLGAHVATFEDPRSEPVPSDTTTESEKPNGCEVAGVAIILMVSLTFLVSYSNLPLSILYFILYATEQLVLGSALLYGIFKASRDHITGYLFLFVLDILAKKGFAICLLVKFGGVLSAVLLVAGVAIIFMLTFTFFVPYSHTSVSILFSIIYAIAQLVLGSALLCGIFKASRNHITGYLILFVLDIMGKKAFAIYLLVNIWGVPSVLLLVLFYATFYFAYHWAIFYYVKKYNQELEGSFHSKAISFITAAQVLSGKNRSKMAPCERPTCATILTYYSAVAHVVSGVAIILMTIFTFFVPFSQTPASILFSLVYAIVQLVLGSVLLCGIFKASRNHITGYLILLVVDIMMKKAFAIYLLVSTWGVPPALLLATGIALLFLKDFLIPLEDYDVHNCVLIAAAVFLLVKGSLLVVALRVGRKIRVSVLVYLVVTTLFILLAKGYTIYLGIKKFHETEQLLRYVYSDSMKFHLRGPILAAFFFICPTVFMLMWNLQLYLAKLTRRDEELMVGGLTLGGAIYKVAVTKSGNVGVVIVMFLLSILLIHSGLLLIIGIVLVDTALVFLYLVLNSINWIVATVMILKETASTAALAKQIVFTLVLIVAWCFEFVIAGALLFMISIIRLILSINTRNEIFLTDIYSFAVPVLVGVVLVASGIFLLIGVMQEKGTWIFLYLAASTPGLVYLTCEVVTLDFLCELKIAILASLVAMLCDQICVLGYFLIVVKKKRTESMEDLMMYEYGYLNYTMSNSSEIIVFKLVVGLTNLLYALSGHLKVNTFLLLVSVISISQGCLLLYGVIKRNASYVLAYLVLWGLSLIIGIIAMFGVLLSLSGHDGDSPDEYSPPGAIIVFVVASLAIICALQYCVYLYYKDLKEDTRVSNVVYICREVRLGVDPKQPTMPKHFCCCFSLKTGAVLMSFLNLLEGLAQVIIAVTQFSNLEKDGDLRDTKTAVIVNTLRNICDRTNLCNETAVATKVAFQQPGFEGSVTLFTVCLLVGILSILNGLLLLIGLIQAKERYVLWYLLLGSACLFIVTVYTGINMFANKYLLLLFVVSIFMWYGQFSMYNFYEEVAEYNTVKAGVIEIAYTGDANSYVNSMLPSEGSIDNTSTSSNLKFKFGKITLNGTPGHWLIFARTIVTCTLHDSVEDELCDWLRPVQRAQDNDSSVEGLIILLWSFPFLFTSNRDESIIPGYFRAISVLYVIAELVQGSLLLVGVIKVNKKINLVYLVANAIITIVKQISLFVILIYGMHPLFTYYTVAYYAFDWSTYACTVLYYRNLCKRERRQRNQEREHQPTLI</sequence>
<feature type="transmembrane region" description="Helical" evidence="1">
    <location>
        <begin position="1683"/>
        <end position="1703"/>
    </location>
</feature>
<feature type="transmembrane region" description="Helical" evidence="1">
    <location>
        <begin position="887"/>
        <end position="908"/>
    </location>
</feature>
<keyword evidence="2" id="KW-0732">Signal</keyword>
<feature type="transmembrane region" description="Helical" evidence="1">
    <location>
        <begin position="701"/>
        <end position="723"/>
    </location>
</feature>
<keyword evidence="1" id="KW-0472">Membrane</keyword>
<feature type="transmembrane region" description="Helical" evidence="1">
    <location>
        <begin position="1339"/>
        <end position="1361"/>
    </location>
</feature>
<feature type="transmembrane region" description="Helical" evidence="1">
    <location>
        <begin position="963"/>
        <end position="987"/>
    </location>
</feature>
<dbReference type="Proteomes" id="UP000719412">
    <property type="component" value="Unassembled WGS sequence"/>
</dbReference>
<feature type="transmembrane region" description="Helical" evidence="1">
    <location>
        <begin position="1270"/>
        <end position="1290"/>
    </location>
</feature>
<feature type="transmembrane region" description="Helical" evidence="1">
    <location>
        <begin position="162"/>
        <end position="183"/>
    </location>
</feature>
<feature type="chain" id="PRO_5035308006" evidence="2">
    <location>
        <begin position="20"/>
        <end position="1788"/>
    </location>
</feature>
<feature type="transmembrane region" description="Helical" evidence="1">
    <location>
        <begin position="671"/>
        <end position="694"/>
    </location>
</feature>
<organism evidence="3 4">
    <name type="scientific">Tenebrio molitor</name>
    <name type="common">Yellow mealworm beetle</name>
    <dbReference type="NCBI Taxonomy" id="7067"/>
    <lineage>
        <taxon>Eukaryota</taxon>
        <taxon>Metazoa</taxon>
        <taxon>Ecdysozoa</taxon>
        <taxon>Arthropoda</taxon>
        <taxon>Hexapoda</taxon>
        <taxon>Insecta</taxon>
        <taxon>Pterygota</taxon>
        <taxon>Neoptera</taxon>
        <taxon>Endopterygota</taxon>
        <taxon>Coleoptera</taxon>
        <taxon>Polyphaga</taxon>
        <taxon>Cucujiformia</taxon>
        <taxon>Tenebrionidae</taxon>
        <taxon>Tenebrio</taxon>
    </lineage>
</organism>
<feature type="transmembrane region" description="Helical" evidence="1">
    <location>
        <begin position="1192"/>
        <end position="1214"/>
    </location>
</feature>
<keyword evidence="1" id="KW-0812">Transmembrane</keyword>
<feature type="transmembrane region" description="Helical" evidence="1">
    <location>
        <begin position="286"/>
        <end position="308"/>
    </location>
</feature>
<feature type="transmembrane region" description="Helical" evidence="1">
    <location>
        <begin position="189"/>
        <end position="214"/>
    </location>
</feature>
<keyword evidence="4" id="KW-1185">Reference proteome</keyword>
<feature type="signal peptide" evidence="2">
    <location>
        <begin position="1"/>
        <end position="19"/>
    </location>
</feature>
<feature type="transmembrane region" description="Helical" evidence="1">
    <location>
        <begin position="1163"/>
        <end position="1186"/>
    </location>
</feature>
<proteinExistence type="predicted"/>
<evidence type="ECO:0000313" key="4">
    <source>
        <dbReference type="Proteomes" id="UP000719412"/>
    </source>
</evidence>
<evidence type="ECO:0000313" key="3">
    <source>
        <dbReference type="EMBL" id="KAH0814460.1"/>
    </source>
</evidence>
<feature type="transmembrane region" description="Helical" evidence="1">
    <location>
        <begin position="253"/>
        <end position="274"/>
    </location>
</feature>
<feature type="transmembrane region" description="Helical" evidence="1">
    <location>
        <begin position="1537"/>
        <end position="1559"/>
    </location>
</feature>